<accession>A0ACB9DGK9</accession>
<evidence type="ECO:0000313" key="1">
    <source>
        <dbReference type="EMBL" id="KAI3745503.1"/>
    </source>
</evidence>
<name>A0ACB9DGK9_9ASTR</name>
<dbReference type="EMBL" id="CM042036">
    <property type="protein sequence ID" value="KAI3745503.1"/>
    <property type="molecule type" value="Genomic_DNA"/>
</dbReference>
<reference evidence="1 2" key="2">
    <citation type="journal article" date="2022" name="Mol. Ecol. Resour.">
        <title>The genomes of chicory, endive, great burdock and yacon provide insights into Asteraceae paleo-polyploidization history and plant inulin production.</title>
        <authorList>
            <person name="Fan W."/>
            <person name="Wang S."/>
            <person name="Wang H."/>
            <person name="Wang A."/>
            <person name="Jiang F."/>
            <person name="Liu H."/>
            <person name="Zhao H."/>
            <person name="Xu D."/>
            <person name="Zhang Y."/>
        </authorList>
    </citation>
    <scope>NUCLEOTIDE SEQUENCE [LARGE SCALE GENOMIC DNA]</scope>
    <source>
        <strain evidence="2">cv. Yunnan</strain>
        <tissue evidence="1">Leaves</tissue>
    </source>
</reference>
<dbReference type="Proteomes" id="UP001056120">
    <property type="component" value="Linkage Group LG19"/>
</dbReference>
<proteinExistence type="predicted"/>
<gene>
    <name evidence="1" type="ORF">L1987_58617</name>
</gene>
<reference evidence="2" key="1">
    <citation type="journal article" date="2022" name="Mol. Ecol. Resour.">
        <title>The genomes of chicory, endive, great burdock and yacon provide insights into Asteraceae palaeo-polyploidization history and plant inulin production.</title>
        <authorList>
            <person name="Fan W."/>
            <person name="Wang S."/>
            <person name="Wang H."/>
            <person name="Wang A."/>
            <person name="Jiang F."/>
            <person name="Liu H."/>
            <person name="Zhao H."/>
            <person name="Xu D."/>
            <person name="Zhang Y."/>
        </authorList>
    </citation>
    <scope>NUCLEOTIDE SEQUENCE [LARGE SCALE GENOMIC DNA]</scope>
    <source>
        <strain evidence="2">cv. Yunnan</strain>
    </source>
</reference>
<evidence type="ECO:0000313" key="2">
    <source>
        <dbReference type="Proteomes" id="UP001056120"/>
    </source>
</evidence>
<keyword evidence="2" id="KW-1185">Reference proteome</keyword>
<organism evidence="1 2">
    <name type="scientific">Smallanthus sonchifolius</name>
    <dbReference type="NCBI Taxonomy" id="185202"/>
    <lineage>
        <taxon>Eukaryota</taxon>
        <taxon>Viridiplantae</taxon>
        <taxon>Streptophyta</taxon>
        <taxon>Embryophyta</taxon>
        <taxon>Tracheophyta</taxon>
        <taxon>Spermatophyta</taxon>
        <taxon>Magnoliopsida</taxon>
        <taxon>eudicotyledons</taxon>
        <taxon>Gunneridae</taxon>
        <taxon>Pentapetalae</taxon>
        <taxon>asterids</taxon>
        <taxon>campanulids</taxon>
        <taxon>Asterales</taxon>
        <taxon>Asteraceae</taxon>
        <taxon>Asteroideae</taxon>
        <taxon>Heliantheae alliance</taxon>
        <taxon>Millerieae</taxon>
        <taxon>Smallanthus</taxon>
    </lineage>
</organism>
<sequence>MRSPKDDDHVEILGATVCFNEQEQKSEFTFRSHFYVRATPEVKTIVSSQDDDLENRNELLIICVSAAMNELQPCAPISLKHKLAQELVRGLQTVSDSLLSWAMHQISSHLKTLKIMLPKITEGGSLSNIIDQCMYCAMGLGWVGLDFRGLLSPLFEE</sequence>
<protein>
    <submittedName>
        <fullName evidence="1">Uncharacterized protein</fullName>
    </submittedName>
</protein>
<comment type="caution">
    <text evidence="1">The sequence shown here is derived from an EMBL/GenBank/DDBJ whole genome shotgun (WGS) entry which is preliminary data.</text>
</comment>